<keyword evidence="4" id="KW-0813">Transport</keyword>
<protein>
    <recommendedName>
        <fullName evidence="3">Vacuolar protein-sorting-associated protein 25</fullName>
    </recommendedName>
    <alternativeName>
        <fullName evidence="7">ESCRT-II complex subunit VPS25</fullName>
    </alternativeName>
</protein>
<gene>
    <name evidence="8" type="ORF">CDD82_143</name>
</gene>
<comment type="similarity">
    <text evidence="2">Belongs to the VPS25 family.</text>
</comment>
<dbReference type="GO" id="GO:0000814">
    <property type="term" value="C:ESCRT II complex"/>
    <property type="evidence" value="ECO:0007669"/>
    <property type="project" value="InterPro"/>
</dbReference>
<dbReference type="AlphaFoldDB" id="A0A2C5ZPE5"/>
<dbReference type="InterPro" id="IPR036390">
    <property type="entry name" value="WH_DNA-bd_sf"/>
</dbReference>
<dbReference type="Gene3D" id="1.10.10.570">
    <property type="entry name" value="Winged helix' DNA-binding domain. Chain C. Domain 1"/>
    <property type="match status" value="1"/>
</dbReference>
<evidence type="ECO:0000256" key="2">
    <source>
        <dbReference type="ARBA" id="ARBA00009674"/>
    </source>
</evidence>
<dbReference type="InterPro" id="IPR014041">
    <property type="entry name" value="ESCRT-II_cplx_Vps25-sub_N"/>
</dbReference>
<comment type="caution">
    <text evidence="8">The sequence shown here is derived from an EMBL/GenBank/DDBJ whole genome shotgun (WGS) entry which is preliminary data.</text>
</comment>
<dbReference type="EMBL" id="NJEU01000102">
    <property type="protein sequence ID" value="PHH81700.1"/>
    <property type="molecule type" value="Genomic_DNA"/>
</dbReference>
<evidence type="ECO:0000256" key="4">
    <source>
        <dbReference type="ARBA" id="ARBA00022448"/>
    </source>
</evidence>
<dbReference type="GO" id="GO:0016236">
    <property type="term" value="P:macroautophagy"/>
    <property type="evidence" value="ECO:0007669"/>
    <property type="project" value="UniProtKB-ARBA"/>
</dbReference>
<evidence type="ECO:0000256" key="6">
    <source>
        <dbReference type="ARBA" id="ARBA00022927"/>
    </source>
</evidence>
<dbReference type="InterPro" id="IPR036388">
    <property type="entry name" value="WH-like_DNA-bd_sf"/>
</dbReference>
<keyword evidence="9" id="KW-1185">Reference proteome</keyword>
<dbReference type="Proteomes" id="UP000224854">
    <property type="component" value="Unassembled WGS sequence"/>
</dbReference>
<evidence type="ECO:0000256" key="5">
    <source>
        <dbReference type="ARBA" id="ARBA00022490"/>
    </source>
</evidence>
<dbReference type="PANTHER" id="PTHR13149">
    <property type="entry name" value="VACUOLAR PROTEIN SORTING-ASSOCIATED PROTEIN VPS25"/>
    <property type="match status" value="1"/>
</dbReference>
<dbReference type="PANTHER" id="PTHR13149:SF0">
    <property type="entry name" value="VACUOLAR PROTEIN-SORTING-ASSOCIATED PROTEIN 25"/>
    <property type="match status" value="1"/>
</dbReference>
<accession>A0A2C5ZPE5</accession>
<keyword evidence="5" id="KW-0963">Cytoplasm</keyword>
<sequence length="174" mass="20292">MAATPFKYPREHSFPPFFTRQTNLVTLAAQRKKWSSLILDYTRHHRLFRLRVSDDSELFHNERIHRRLSPDDVRDIFDYMRRQATVEFLSGDDAVLVYWRSLDEWAALIEQYVEDAAQKGSVLTLYELTQGDATRGTELHGLDNDILTKALNLLVKRGKAQIFGQEDSLGVKFF</sequence>
<evidence type="ECO:0000313" key="9">
    <source>
        <dbReference type="Proteomes" id="UP000224854"/>
    </source>
</evidence>
<dbReference type="Gene3D" id="1.10.10.10">
    <property type="entry name" value="Winged helix-like DNA-binding domain superfamily/Winged helix DNA-binding domain"/>
    <property type="match status" value="1"/>
</dbReference>
<evidence type="ECO:0000256" key="3">
    <source>
        <dbReference type="ARBA" id="ARBA00017934"/>
    </source>
</evidence>
<reference evidence="8 9" key="1">
    <citation type="submission" date="2017-06" db="EMBL/GenBank/DDBJ databases">
        <title>Ant-infecting Ophiocordyceps genomes reveal a high diversity of potential behavioral manipulation genes and a possible major role for enterotoxins.</title>
        <authorList>
            <person name="De Bekker C."/>
            <person name="Evans H.C."/>
            <person name="Brachmann A."/>
            <person name="Hughes D.P."/>
        </authorList>
    </citation>
    <scope>NUCLEOTIDE SEQUENCE [LARGE SCALE GENOMIC DNA]</scope>
    <source>
        <strain evidence="8 9">1348a</strain>
    </source>
</reference>
<dbReference type="InterPro" id="IPR008570">
    <property type="entry name" value="ESCRT-II_cplx_Vps25-sub"/>
</dbReference>
<proteinExistence type="inferred from homology"/>
<dbReference type="FunFam" id="1.10.10.10:FF:000141">
    <property type="entry name" value="vacuolar protein-sorting-associated protein 25"/>
    <property type="match status" value="1"/>
</dbReference>
<name>A0A2C5ZPE5_9HYPO</name>
<dbReference type="Pfam" id="PF05871">
    <property type="entry name" value="ESCRT-II"/>
    <property type="match status" value="1"/>
</dbReference>
<keyword evidence="6" id="KW-0653">Protein transport</keyword>
<dbReference type="GO" id="GO:0005198">
    <property type="term" value="F:structural molecule activity"/>
    <property type="evidence" value="ECO:0007669"/>
    <property type="project" value="TreeGrafter"/>
</dbReference>
<dbReference type="GO" id="GO:0043328">
    <property type="term" value="P:protein transport to vacuole involved in ubiquitin-dependent protein catabolic process via the multivesicular body sorting pathway"/>
    <property type="evidence" value="ECO:0007669"/>
    <property type="project" value="TreeGrafter"/>
</dbReference>
<evidence type="ECO:0000256" key="7">
    <source>
        <dbReference type="ARBA" id="ARBA00030094"/>
    </source>
</evidence>
<evidence type="ECO:0000256" key="1">
    <source>
        <dbReference type="ARBA" id="ARBA00004496"/>
    </source>
</evidence>
<dbReference type="OrthoDB" id="245150at2759"/>
<dbReference type="FunFam" id="1.10.10.570:FF:000003">
    <property type="entry name" value="Vacuolar protein-sorting-associated protein 25"/>
    <property type="match status" value="1"/>
</dbReference>
<dbReference type="SUPFAM" id="SSF46785">
    <property type="entry name" value="Winged helix' DNA-binding domain"/>
    <property type="match status" value="2"/>
</dbReference>
<organism evidence="8 9">
    <name type="scientific">Ophiocordyceps australis</name>
    <dbReference type="NCBI Taxonomy" id="1399860"/>
    <lineage>
        <taxon>Eukaryota</taxon>
        <taxon>Fungi</taxon>
        <taxon>Dikarya</taxon>
        <taxon>Ascomycota</taxon>
        <taxon>Pezizomycotina</taxon>
        <taxon>Sordariomycetes</taxon>
        <taxon>Hypocreomycetidae</taxon>
        <taxon>Hypocreales</taxon>
        <taxon>Ophiocordycipitaceae</taxon>
        <taxon>Ophiocordyceps</taxon>
    </lineage>
</organism>
<dbReference type="GO" id="GO:0042803">
    <property type="term" value="F:protein homodimerization activity"/>
    <property type="evidence" value="ECO:0007669"/>
    <property type="project" value="TreeGrafter"/>
</dbReference>
<comment type="subcellular location">
    <subcellularLocation>
        <location evidence="1">Cytoplasm</location>
    </subcellularLocation>
</comment>
<evidence type="ECO:0000313" key="8">
    <source>
        <dbReference type="EMBL" id="PHH81700.1"/>
    </source>
</evidence>